<gene>
    <name evidence="2" type="ORF">BO70DRAFT_390000</name>
</gene>
<dbReference type="Pfam" id="PF00646">
    <property type="entry name" value="F-box"/>
    <property type="match status" value="1"/>
</dbReference>
<dbReference type="VEuPathDB" id="FungiDB:BO70DRAFT_390000"/>
<protein>
    <recommendedName>
        <fullName evidence="1">F-box domain-containing protein</fullName>
    </recommendedName>
</protein>
<evidence type="ECO:0000313" key="2">
    <source>
        <dbReference type="EMBL" id="PWY69728.1"/>
    </source>
</evidence>
<evidence type="ECO:0000259" key="1">
    <source>
        <dbReference type="PROSITE" id="PS50181"/>
    </source>
</evidence>
<dbReference type="RefSeq" id="XP_025395680.1">
    <property type="nucleotide sequence ID" value="XM_025546121.1"/>
</dbReference>
<evidence type="ECO:0000313" key="3">
    <source>
        <dbReference type="Proteomes" id="UP000247233"/>
    </source>
</evidence>
<dbReference type="AlphaFoldDB" id="A0A317V9M2"/>
<dbReference type="InterPro" id="IPR001810">
    <property type="entry name" value="F-box_dom"/>
</dbReference>
<dbReference type="OrthoDB" id="5359231at2759"/>
<dbReference type="GeneID" id="37068358"/>
<sequence>MVVSGMTRNLDCIPYDVFYQVASTLDCHDLIHLSRVNRTLHQLMQNESIARKAIENDLRYTKEGQEASRTRTGYRKALGRLFDIKQSFATAQPYSACVLAYGSSFLYSSGCLCYIYNEELRVLDVHGASQVEQVLNIQNVLSRAIPGCNPAEDTLQICLMHYSDGILAFTVEFVDRPEAWLLAVDMRRRLDSKKSGRLRLLTRLRHTRRMFVRHNGLYLYYGTHTAMGDHGYQQWAVHCVDLKRGQHTMEKPVVLENFAGCEIGQTVCFEIHQDHLYAVSTLVDFEEEEVDWTSYYVWICLSPMAREHKRQIVPNRTWRRQHREGPINDTWSDLSLREDEATRRLMILECRREWRNAGSDHARTYYMQPLPSPVDVAARRDFILAKTKFRSYNPSAAAFVDLVNDPAPESPASLLPHDRLRLRVVSRKRKCPIDEHGEEGQPGRLFRPELSSADGQPIQHSDERYVSRGVCLWPPDSAPRELTRLLCPSKRCGPVHAAADERSLVYSVDQDGLEGSNNQAIVLLNFDPSLHLPGLQHMDLSNNTHGPSRTDGQRNAPITMERPRLGDLTHDRAGVHITSLARTRTTNQTLPSVREEPAMYLSIRRGYCFQS</sequence>
<dbReference type="InterPro" id="IPR036047">
    <property type="entry name" value="F-box-like_dom_sf"/>
</dbReference>
<accession>A0A317V9M2</accession>
<name>A0A317V9M2_9EURO</name>
<dbReference type="EMBL" id="MSFL01000032">
    <property type="protein sequence ID" value="PWY69728.1"/>
    <property type="molecule type" value="Genomic_DNA"/>
</dbReference>
<organism evidence="2 3">
    <name type="scientific">Aspergillus heteromorphus CBS 117.55</name>
    <dbReference type="NCBI Taxonomy" id="1448321"/>
    <lineage>
        <taxon>Eukaryota</taxon>
        <taxon>Fungi</taxon>
        <taxon>Dikarya</taxon>
        <taxon>Ascomycota</taxon>
        <taxon>Pezizomycotina</taxon>
        <taxon>Eurotiomycetes</taxon>
        <taxon>Eurotiomycetidae</taxon>
        <taxon>Eurotiales</taxon>
        <taxon>Aspergillaceae</taxon>
        <taxon>Aspergillus</taxon>
        <taxon>Aspergillus subgen. Circumdati</taxon>
    </lineage>
</organism>
<reference evidence="2 3" key="1">
    <citation type="submission" date="2016-12" db="EMBL/GenBank/DDBJ databases">
        <title>The genomes of Aspergillus section Nigri reveals drivers in fungal speciation.</title>
        <authorList>
            <consortium name="DOE Joint Genome Institute"/>
            <person name="Vesth T.C."/>
            <person name="Nybo J."/>
            <person name="Theobald S."/>
            <person name="Brandl J."/>
            <person name="Frisvad J.C."/>
            <person name="Nielsen K.F."/>
            <person name="Lyhne E.K."/>
            <person name="Kogle M.E."/>
            <person name="Kuo A."/>
            <person name="Riley R."/>
            <person name="Clum A."/>
            <person name="Nolan M."/>
            <person name="Lipzen A."/>
            <person name="Salamov A."/>
            <person name="Henrissat B."/>
            <person name="Wiebenga A."/>
            <person name="De Vries R.P."/>
            <person name="Grigoriev I.V."/>
            <person name="Mortensen U.H."/>
            <person name="Andersen M.R."/>
            <person name="Baker S.E."/>
        </authorList>
    </citation>
    <scope>NUCLEOTIDE SEQUENCE [LARGE SCALE GENOMIC DNA]</scope>
    <source>
        <strain evidence="2 3">CBS 117.55</strain>
    </source>
</reference>
<dbReference type="CDD" id="cd09917">
    <property type="entry name" value="F-box_SF"/>
    <property type="match status" value="1"/>
</dbReference>
<dbReference type="PROSITE" id="PS50181">
    <property type="entry name" value="FBOX"/>
    <property type="match status" value="1"/>
</dbReference>
<keyword evidence="3" id="KW-1185">Reference proteome</keyword>
<dbReference type="Proteomes" id="UP000247233">
    <property type="component" value="Unassembled WGS sequence"/>
</dbReference>
<dbReference type="STRING" id="1448321.A0A317V9M2"/>
<comment type="caution">
    <text evidence="2">The sequence shown here is derived from an EMBL/GenBank/DDBJ whole genome shotgun (WGS) entry which is preliminary data.</text>
</comment>
<dbReference type="SUPFAM" id="SSF81383">
    <property type="entry name" value="F-box domain"/>
    <property type="match status" value="1"/>
</dbReference>
<proteinExistence type="predicted"/>
<feature type="domain" description="F-box" evidence="1">
    <location>
        <begin position="7"/>
        <end position="53"/>
    </location>
</feature>